<comment type="caution">
    <text evidence="3">The sequence shown here is derived from an EMBL/GenBank/DDBJ whole genome shotgun (WGS) entry which is preliminary data.</text>
</comment>
<protein>
    <submittedName>
        <fullName evidence="3">NADH:ubiquinone oxidoreductase complex i intermediate-associated protein 30</fullName>
    </submittedName>
</protein>
<evidence type="ECO:0000256" key="1">
    <source>
        <dbReference type="ARBA" id="ARBA00007884"/>
    </source>
</evidence>
<keyword evidence="3" id="KW-0830">Ubiquinone</keyword>
<name>A0A366WVQ4_9RHOB</name>
<reference evidence="3 4" key="1">
    <citation type="submission" date="2018-07" db="EMBL/GenBank/DDBJ databases">
        <title>Modular assembly of carbohydrate-degrading microbial communities in the ocean.</title>
        <authorList>
            <person name="Enke T.N."/>
            <person name="Datta M.S."/>
            <person name="Schwartzman J.A."/>
            <person name="Cermak N."/>
            <person name="Schmitz D.A."/>
            <person name="Barrere J."/>
            <person name="Cordero O.X."/>
        </authorList>
    </citation>
    <scope>NUCLEOTIDE SEQUENCE [LARGE SCALE GENOMIC DNA]</scope>
    <source>
        <strain evidence="3 4">C3M10</strain>
    </source>
</reference>
<dbReference type="PANTHER" id="PTHR13194:SF19">
    <property type="entry name" value="NAD(P)-BINDING ROSSMANN-FOLD SUPERFAMILY PROTEIN"/>
    <property type="match status" value="1"/>
</dbReference>
<dbReference type="InterPro" id="IPR039131">
    <property type="entry name" value="NDUFAF1"/>
</dbReference>
<accession>A0A366WVQ4</accession>
<sequence>MSKLETTWEFVADTVMGGISSGQISDQVVGGRSARRLTGKVSLENNGGFIQLASDLKRDSSGLDANHWGGIQIDVFGNDETYDLRLRTDDLDRPWQSFRAPFWAPAYWTTMRFPFSVFVPHKTDKVLNPAKLRRIGIVAVGRVFQADIAVSDVRLF</sequence>
<dbReference type="InterPro" id="IPR013857">
    <property type="entry name" value="NADH-UbQ_OxRdtase-assoc_prot30"/>
</dbReference>
<gene>
    <name evidence="3" type="ORF">DS909_13210</name>
</gene>
<evidence type="ECO:0000259" key="2">
    <source>
        <dbReference type="Pfam" id="PF08547"/>
    </source>
</evidence>
<feature type="domain" description="NADH:ubiquinone oxidoreductase intermediate-associated protein 30" evidence="2">
    <location>
        <begin position="6"/>
        <end position="141"/>
    </location>
</feature>
<dbReference type="Proteomes" id="UP000252706">
    <property type="component" value="Unassembled WGS sequence"/>
</dbReference>
<dbReference type="AlphaFoldDB" id="A0A366WVQ4"/>
<organism evidence="3 4">
    <name type="scientific">Phaeobacter gallaeciensis</name>
    <dbReference type="NCBI Taxonomy" id="60890"/>
    <lineage>
        <taxon>Bacteria</taxon>
        <taxon>Pseudomonadati</taxon>
        <taxon>Pseudomonadota</taxon>
        <taxon>Alphaproteobacteria</taxon>
        <taxon>Rhodobacterales</taxon>
        <taxon>Roseobacteraceae</taxon>
        <taxon>Phaeobacter</taxon>
    </lineage>
</organism>
<dbReference type="RefSeq" id="WP_113823927.1">
    <property type="nucleotide sequence ID" value="NZ_QOCE01000033.1"/>
</dbReference>
<evidence type="ECO:0000313" key="3">
    <source>
        <dbReference type="EMBL" id="RBW53984.1"/>
    </source>
</evidence>
<dbReference type="SUPFAM" id="SSF49785">
    <property type="entry name" value="Galactose-binding domain-like"/>
    <property type="match status" value="1"/>
</dbReference>
<evidence type="ECO:0000313" key="4">
    <source>
        <dbReference type="Proteomes" id="UP000252706"/>
    </source>
</evidence>
<dbReference type="InterPro" id="IPR008979">
    <property type="entry name" value="Galactose-bd-like_sf"/>
</dbReference>
<dbReference type="EMBL" id="QOCE01000033">
    <property type="protein sequence ID" value="RBW53984.1"/>
    <property type="molecule type" value="Genomic_DNA"/>
</dbReference>
<dbReference type="OrthoDB" id="442188at2"/>
<proteinExistence type="inferred from homology"/>
<dbReference type="Pfam" id="PF08547">
    <property type="entry name" value="CIA30"/>
    <property type="match status" value="1"/>
</dbReference>
<dbReference type="PANTHER" id="PTHR13194">
    <property type="entry name" value="COMPLEX I INTERMEDIATE-ASSOCIATED PROTEIN 30"/>
    <property type="match status" value="1"/>
</dbReference>
<comment type="similarity">
    <text evidence="1">Belongs to the CIA30 family.</text>
</comment>